<dbReference type="PANTHER" id="PTHR42776:SF27">
    <property type="entry name" value="DIPEPTIDYL PEPTIDASE FAMILY MEMBER 6"/>
    <property type="match status" value="1"/>
</dbReference>
<organism evidence="3 4">
    <name type="scientific">Streptomyces hawaiiensis</name>
    <dbReference type="NCBI Taxonomy" id="67305"/>
    <lineage>
        <taxon>Bacteria</taxon>
        <taxon>Bacillati</taxon>
        <taxon>Actinomycetota</taxon>
        <taxon>Actinomycetes</taxon>
        <taxon>Kitasatosporales</taxon>
        <taxon>Streptomycetaceae</taxon>
        <taxon>Streptomyces</taxon>
    </lineage>
</organism>
<dbReference type="KEGG" id="shaw:CEB94_12940"/>
<name>A0A6G5RCX8_9ACTN</name>
<protein>
    <recommendedName>
        <fullName evidence="2">Peptidase S9 prolyl oligopeptidase catalytic domain-containing protein</fullName>
    </recommendedName>
</protein>
<dbReference type="SUPFAM" id="SSF53474">
    <property type="entry name" value="alpha/beta-Hydrolases"/>
    <property type="match status" value="1"/>
</dbReference>
<dbReference type="AlphaFoldDB" id="A0A6G5RCX8"/>
<evidence type="ECO:0000259" key="2">
    <source>
        <dbReference type="Pfam" id="PF00326"/>
    </source>
</evidence>
<dbReference type="GO" id="GO:0004252">
    <property type="term" value="F:serine-type endopeptidase activity"/>
    <property type="evidence" value="ECO:0007669"/>
    <property type="project" value="TreeGrafter"/>
</dbReference>
<dbReference type="Gene3D" id="3.40.50.1820">
    <property type="entry name" value="alpha/beta hydrolase"/>
    <property type="match status" value="1"/>
</dbReference>
<dbReference type="RefSeq" id="WP_175432335.1">
    <property type="nucleotide sequence ID" value="NZ_CP021978.1"/>
</dbReference>
<dbReference type="Proteomes" id="UP000495940">
    <property type="component" value="Chromosome"/>
</dbReference>
<dbReference type="Pfam" id="PF00326">
    <property type="entry name" value="Peptidase_S9"/>
    <property type="match status" value="1"/>
</dbReference>
<dbReference type="InterPro" id="IPR029058">
    <property type="entry name" value="AB_hydrolase_fold"/>
</dbReference>
<evidence type="ECO:0000256" key="1">
    <source>
        <dbReference type="ARBA" id="ARBA00022801"/>
    </source>
</evidence>
<accession>A0A6G5RCX8</accession>
<keyword evidence="4" id="KW-1185">Reference proteome</keyword>
<reference evidence="3 4" key="1">
    <citation type="submission" date="2017-06" db="EMBL/GenBank/DDBJ databases">
        <title>Complete Genome Sequence of Streptomyces hawaiiensis NRRL 15010 and insights into acyldepsipeptides biosynthesis.</title>
        <authorList>
            <person name="Mariita R.M."/>
            <person name="Sello J.K."/>
        </authorList>
    </citation>
    <scope>NUCLEOTIDE SEQUENCE [LARGE SCALE GENOMIC DNA]</scope>
    <source>
        <strain evidence="3 4">ATCC 12236</strain>
    </source>
</reference>
<dbReference type="InterPro" id="IPR001375">
    <property type="entry name" value="Peptidase_S9_cat"/>
</dbReference>
<evidence type="ECO:0000313" key="4">
    <source>
        <dbReference type="Proteomes" id="UP000495940"/>
    </source>
</evidence>
<dbReference type="PANTHER" id="PTHR42776">
    <property type="entry name" value="SERINE PEPTIDASE S9 FAMILY MEMBER"/>
    <property type="match status" value="1"/>
</dbReference>
<dbReference type="GO" id="GO:0006508">
    <property type="term" value="P:proteolysis"/>
    <property type="evidence" value="ECO:0007669"/>
    <property type="project" value="InterPro"/>
</dbReference>
<keyword evidence="1" id="KW-0378">Hydrolase</keyword>
<sequence>MSLAEDLFTERDRHLFAWHDGPVLGSVGPDGRLDVIETDRRGGHRVLCRPDLDADAVLFLGARQALARLSVRDDGRLTVTETTLDGKETHRRADLPAAAAGAWTLLDVLETACDTLVLTVEDDAGNRRFLDVAPSGRVRAHRFLDAPPGEPVHWNAELDVAVLAQDRGPWPPLLRLCAPSSGRVAASVVGRWLDGEGGTGAVLADRTDTGTEPTLSLWDLGDGSLTPLPSRGWTDDARFLRDGTGGLLAVRTEEATDRLDLVDPADGSARPIAPHLPGAGRLRIRVANRTGIGVYALSTLTGSSWHWITPGGAVASSPGRIPAHAGGATRRHHRLGPAPALVYAPARDPVAMVVSLHGGPESIERDELRWDGLYRELLDAGILVVGLNYAGSVGYGSQHRRRPWSDWRAAFRGDLDACVAEARARGLGPGDIALLGGSFGGALALLGCVLDGRLAGAVACAPLVDLRRHVNRAVAADARYRSWFEQRFGLAPDTTDPHPDFDPARLSATGDRPVFLIHGDQDEVVDGQDTARAAALARAQGRPWTLIREDGIGHVPQNPEQAARRYAHVRSALHAVLGHKIR</sequence>
<gene>
    <name evidence="3" type="ORF">CEB94_12940</name>
</gene>
<proteinExistence type="predicted"/>
<evidence type="ECO:0000313" key="3">
    <source>
        <dbReference type="EMBL" id="QCD55679.1"/>
    </source>
</evidence>
<feature type="domain" description="Peptidase S9 prolyl oligopeptidase catalytic" evidence="2">
    <location>
        <begin position="377"/>
        <end position="570"/>
    </location>
</feature>
<dbReference type="EMBL" id="CP021978">
    <property type="protein sequence ID" value="QCD55679.1"/>
    <property type="molecule type" value="Genomic_DNA"/>
</dbReference>